<keyword evidence="2" id="KW-0902">Two-component regulatory system</keyword>
<dbReference type="Gene3D" id="3.40.50.2300">
    <property type="match status" value="1"/>
</dbReference>
<dbReference type="SMART" id="SM00862">
    <property type="entry name" value="Trans_reg_C"/>
    <property type="match status" value="1"/>
</dbReference>
<dbReference type="AlphaFoldDB" id="A0A2P1PSZ7"/>
<dbReference type="GO" id="GO:0032993">
    <property type="term" value="C:protein-DNA complex"/>
    <property type="evidence" value="ECO:0007669"/>
    <property type="project" value="TreeGrafter"/>
</dbReference>
<dbReference type="CDD" id="cd17574">
    <property type="entry name" value="REC_OmpR"/>
    <property type="match status" value="1"/>
</dbReference>
<evidence type="ECO:0000259" key="9">
    <source>
        <dbReference type="PROSITE" id="PS51755"/>
    </source>
</evidence>
<proteinExistence type="predicted"/>
<protein>
    <submittedName>
        <fullName evidence="10">Two-component system response regulator OmpR</fullName>
    </submittedName>
</protein>
<dbReference type="OrthoDB" id="9802426at2"/>
<dbReference type="InterPro" id="IPR016032">
    <property type="entry name" value="Sig_transdc_resp-reg_C-effctor"/>
</dbReference>
<evidence type="ECO:0000256" key="6">
    <source>
        <dbReference type="PROSITE-ProRule" id="PRU00169"/>
    </source>
</evidence>
<dbReference type="InterPro" id="IPR001789">
    <property type="entry name" value="Sig_transdc_resp-reg_receiver"/>
</dbReference>
<feature type="domain" description="Response regulatory" evidence="8">
    <location>
        <begin position="6"/>
        <end position="120"/>
    </location>
</feature>
<keyword evidence="5" id="KW-0804">Transcription</keyword>
<evidence type="ECO:0000256" key="2">
    <source>
        <dbReference type="ARBA" id="ARBA00023012"/>
    </source>
</evidence>
<keyword evidence="4 7" id="KW-0238">DNA-binding</keyword>
<dbReference type="SUPFAM" id="SSF52172">
    <property type="entry name" value="CheY-like"/>
    <property type="match status" value="1"/>
</dbReference>
<dbReference type="Gene3D" id="6.10.250.690">
    <property type="match status" value="1"/>
</dbReference>
<dbReference type="InterPro" id="IPR039420">
    <property type="entry name" value="WalR-like"/>
</dbReference>
<dbReference type="PROSITE" id="PS50110">
    <property type="entry name" value="RESPONSE_REGULATORY"/>
    <property type="match status" value="1"/>
</dbReference>
<dbReference type="SMART" id="SM00448">
    <property type="entry name" value="REC"/>
    <property type="match status" value="1"/>
</dbReference>
<keyword evidence="1 6" id="KW-0597">Phosphoprotein</keyword>
<dbReference type="EMBL" id="CP027860">
    <property type="protein sequence ID" value="AVP97975.1"/>
    <property type="molecule type" value="Genomic_DNA"/>
</dbReference>
<dbReference type="GO" id="GO:0000976">
    <property type="term" value="F:transcription cis-regulatory region binding"/>
    <property type="evidence" value="ECO:0007669"/>
    <property type="project" value="TreeGrafter"/>
</dbReference>
<sequence length="238" mass="26766">MDETHSLLLVDDDARLTDLVSRYLKEHGYRVREVANLAGMRRALSEKHFDLILLDAGLPDGDGIRACQQLRGEGIETPIVLLTARGDEIDRVLGLEFGADDYLSKPVSPRELLARIRARLRRAQPVGAAPRLAAEPIRFGNFRLDLEQRLLFQGDEQLRLTSGEFAILAALAEHAGRPLTRDHLMNLARGEDYSSADRSIDVMVSRLRKLIEDDSRNPRYLQTVWGVGYVLVLSGEKR</sequence>
<name>A0A2P1PSZ7_9GAMM</name>
<dbReference type="KEGG" id="xba:C7S18_12525"/>
<dbReference type="Proteomes" id="UP000241074">
    <property type="component" value="Chromosome"/>
</dbReference>
<evidence type="ECO:0000256" key="7">
    <source>
        <dbReference type="PROSITE-ProRule" id="PRU01091"/>
    </source>
</evidence>
<gene>
    <name evidence="10" type="primary">ompR</name>
    <name evidence="10" type="ORF">C7S18_12525</name>
</gene>
<evidence type="ECO:0000256" key="3">
    <source>
        <dbReference type="ARBA" id="ARBA00023015"/>
    </source>
</evidence>
<evidence type="ECO:0000256" key="5">
    <source>
        <dbReference type="ARBA" id="ARBA00023163"/>
    </source>
</evidence>
<feature type="DNA-binding region" description="OmpR/PhoB-type" evidence="7">
    <location>
        <begin position="134"/>
        <end position="233"/>
    </location>
</feature>
<reference evidence="10 11" key="1">
    <citation type="submission" date="2018-03" db="EMBL/GenBank/DDBJ databases">
        <title>Ahniella affigens gen. nov., sp. nov., a gammaproteobacterium isolated from sandy soil near a stream.</title>
        <authorList>
            <person name="Ko Y."/>
            <person name="Kim J.-H."/>
        </authorList>
    </citation>
    <scope>NUCLEOTIDE SEQUENCE [LARGE SCALE GENOMIC DNA]</scope>
    <source>
        <strain evidence="10 11">D13</strain>
    </source>
</reference>
<feature type="modified residue" description="4-aspartylphosphate" evidence="6">
    <location>
        <position position="55"/>
    </location>
</feature>
<evidence type="ECO:0000256" key="4">
    <source>
        <dbReference type="ARBA" id="ARBA00023125"/>
    </source>
</evidence>
<reference evidence="10 11" key="2">
    <citation type="submission" date="2018-03" db="EMBL/GenBank/DDBJ databases">
        <authorList>
            <person name="Keele B.F."/>
        </authorList>
    </citation>
    <scope>NUCLEOTIDE SEQUENCE [LARGE SCALE GENOMIC DNA]</scope>
    <source>
        <strain evidence="10 11">D13</strain>
    </source>
</reference>
<keyword evidence="11" id="KW-1185">Reference proteome</keyword>
<evidence type="ECO:0000256" key="1">
    <source>
        <dbReference type="ARBA" id="ARBA00022553"/>
    </source>
</evidence>
<evidence type="ECO:0000313" key="10">
    <source>
        <dbReference type="EMBL" id="AVP97975.1"/>
    </source>
</evidence>
<evidence type="ECO:0000259" key="8">
    <source>
        <dbReference type="PROSITE" id="PS50110"/>
    </source>
</evidence>
<dbReference type="GO" id="GO:0006355">
    <property type="term" value="P:regulation of DNA-templated transcription"/>
    <property type="evidence" value="ECO:0007669"/>
    <property type="project" value="InterPro"/>
</dbReference>
<accession>A0A2P1PSZ7</accession>
<keyword evidence="3" id="KW-0805">Transcription regulation</keyword>
<dbReference type="RefSeq" id="WP_106891895.1">
    <property type="nucleotide sequence ID" value="NZ_CP027860.1"/>
</dbReference>
<dbReference type="InterPro" id="IPR011006">
    <property type="entry name" value="CheY-like_superfamily"/>
</dbReference>
<dbReference type="SUPFAM" id="SSF46894">
    <property type="entry name" value="C-terminal effector domain of the bipartite response regulators"/>
    <property type="match status" value="1"/>
</dbReference>
<dbReference type="GO" id="GO:0000156">
    <property type="term" value="F:phosphorelay response regulator activity"/>
    <property type="evidence" value="ECO:0007669"/>
    <property type="project" value="TreeGrafter"/>
</dbReference>
<dbReference type="GO" id="GO:0005829">
    <property type="term" value="C:cytosol"/>
    <property type="evidence" value="ECO:0007669"/>
    <property type="project" value="TreeGrafter"/>
</dbReference>
<dbReference type="Pfam" id="PF00486">
    <property type="entry name" value="Trans_reg_C"/>
    <property type="match status" value="1"/>
</dbReference>
<dbReference type="InterPro" id="IPR036388">
    <property type="entry name" value="WH-like_DNA-bd_sf"/>
</dbReference>
<dbReference type="PANTHER" id="PTHR48111:SF4">
    <property type="entry name" value="DNA-BINDING DUAL TRANSCRIPTIONAL REGULATOR OMPR"/>
    <property type="match status" value="1"/>
</dbReference>
<dbReference type="PANTHER" id="PTHR48111">
    <property type="entry name" value="REGULATOR OF RPOS"/>
    <property type="match status" value="1"/>
</dbReference>
<dbReference type="InterPro" id="IPR001867">
    <property type="entry name" value="OmpR/PhoB-type_DNA-bd"/>
</dbReference>
<dbReference type="CDD" id="cd00383">
    <property type="entry name" value="trans_reg_C"/>
    <property type="match status" value="1"/>
</dbReference>
<dbReference type="PROSITE" id="PS51755">
    <property type="entry name" value="OMPR_PHOB"/>
    <property type="match status" value="1"/>
</dbReference>
<dbReference type="Pfam" id="PF00072">
    <property type="entry name" value="Response_reg"/>
    <property type="match status" value="1"/>
</dbReference>
<feature type="domain" description="OmpR/PhoB-type" evidence="9">
    <location>
        <begin position="134"/>
        <end position="233"/>
    </location>
</feature>
<organism evidence="10 11">
    <name type="scientific">Ahniella affigens</name>
    <dbReference type="NCBI Taxonomy" id="2021234"/>
    <lineage>
        <taxon>Bacteria</taxon>
        <taxon>Pseudomonadati</taxon>
        <taxon>Pseudomonadota</taxon>
        <taxon>Gammaproteobacteria</taxon>
        <taxon>Lysobacterales</taxon>
        <taxon>Rhodanobacteraceae</taxon>
        <taxon>Ahniella</taxon>
    </lineage>
</organism>
<evidence type="ECO:0000313" key="11">
    <source>
        <dbReference type="Proteomes" id="UP000241074"/>
    </source>
</evidence>
<dbReference type="Gene3D" id="1.10.10.10">
    <property type="entry name" value="Winged helix-like DNA-binding domain superfamily/Winged helix DNA-binding domain"/>
    <property type="match status" value="1"/>
</dbReference>